<feature type="compositionally biased region" description="Basic and acidic residues" evidence="1">
    <location>
        <begin position="133"/>
        <end position="144"/>
    </location>
</feature>
<accession>A0AAD9MXB9</accession>
<proteinExistence type="predicted"/>
<comment type="caution">
    <text evidence="2">The sequence shown here is derived from an EMBL/GenBank/DDBJ whole genome shotgun (WGS) entry which is preliminary data.</text>
</comment>
<protein>
    <submittedName>
        <fullName evidence="2">Uncharacterized protein</fullName>
    </submittedName>
</protein>
<feature type="compositionally biased region" description="Polar residues" evidence="1">
    <location>
        <begin position="145"/>
        <end position="154"/>
    </location>
</feature>
<feature type="compositionally biased region" description="Polar residues" evidence="1">
    <location>
        <begin position="34"/>
        <end position="65"/>
    </location>
</feature>
<dbReference type="AlphaFoldDB" id="A0AAD9MXB9"/>
<feature type="compositionally biased region" description="Acidic residues" evidence="1">
    <location>
        <begin position="202"/>
        <end position="237"/>
    </location>
</feature>
<feature type="compositionally biased region" description="Polar residues" evidence="1">
    <location>
        <begin position="88"/>
        <end position="118"/>
    </location>
</feature>
<evidence type="ECO:0000256" key="1">
    <source>
        <dbReference type="SAM" id="MobiDB-lite"/>
    </source>
</evidence>
<feature type="compositionally biased region" description="Polar residues" evidence="1">
    <location>
        <begin position="164"/>
        <end position="173"/>
    </location>
</feature>
<feature type="compositionally biased region" description="Low complexity" evidence="1">
    <location>
        <begin position="238"/>
        <end position="249"/>
    </location>
</feature>
<reference evidence="2" key="1">
    <citation type="journal article" date="2023" name="Mol. Biol. Evol.">
        <title>Third-Generation Sequencing Reveals the Adaptive Role of the Epigenome in Three Deep-Sea Polychaetes.</title>
        <authorList>
            <person name="Perez M."/>
            <person name="Aroh O."/>
            <person name="Sun Y."/>
            <person name="Lan Y."/>
            <person name="Juniper S.K."/>
            <person name="Young C.R."/>
            <person name="Angers B."/>
            <person name="Qian P.Y."/>
        </authorList>
    </citation>
    <scope>NUCLEOTIDE SEQUENCE</scope>
    <source>
        <strain evidence="2">P08H-3</strain>
    </source>
</reference>
<keyword evidence="3" id="KW-1185">Reference proteome</keyword>
<feature type="compositionally biased region" description="Basic and acidic residues" evidence="1">
    <location>
        <begin position="66"/>
        <end position="75"/>
    </location>
</feature>
<dbReference type="Proteomes" id="UP001208570">
    <property type="component" value="Unassembled WGS sequence"/>
</dbReference>
<name>A0AAD9MXB9_9ANNE</name>
<gene>
    <name evidence="2" type="ORF">LSH36_606g01060</name>
</gene>
<evidence type="ECO:0000313" key="3">
    <source>
        <dbReference type="Proteomes" id="UP001208570"/>
    </source>
</evidence>
<feature type="region of interest" description="Disordered" evidence="1">
    <location>
        <begin position="13"/>
        <end position="249"/>
    </location>
</feature>
<organism evidence="2 3">
    <name type="scientific">Paralvinella palmiformis</name>
    <dbReference type="NCBI Taxonomy" id="53620"/>
    <lineage>
        <taxon>Eukaryota</taxon>
        <taxon>Metazoa</taxon>
        <taxon>Spiralia</taxon>
        <taxon>Lophotrochozoa</taxon>
        <taxon>Annelida</taxon>
        <taxon>Polychaeta</taxon>
        <taxon>Sedentaria</taxon>
        <taxon>Canalipalpata</taxon>
        <taxon>Terebellida</taxon>
        <taxon>Terebelliformia</taxon>
        <taxon>Alvinellidae</taxon>
        <taxon>Paralvinella</taxon>
    </lineage>
</organism>
<evidence type="ECO:0000313" key="2">
    <source>
        <dbReference type="EMBL" id="KAK2146454.1"/>
    </source>
</evidence>
<dbReference type="EMBL" id="JAODUP010000606">
    <property type="protein sequence ID" value="KAK2146454.1"/>
    <property type="molecule type" value="Genomic_DNA"/>
</dbReference>
<sequence>MISLLQGKLACQGMGSQGAEDVAKFDPTPVLQPESLSSTNSSTNHDPESLSVSGTFEKVSLSTFQDRPHDAEDPALHSPSESFEKVSLPTSNNDNLGLQSTVPSGSSNVMTASLTEDASIQKPKSHSSVLPTVKHEPIKPETETAVKSASSIQYSKPLGLTAGSKVTQSSDPEPTSKDPPKAESQSGSDQSADDTGTCGDDNAADDDGDDKDDTKDEDDADEEGVEDDEDEDEEESSSDASADSQVKDD</sequence>